<proteinExistence type="predicted"/>
<dbReference type="EMBL" id="CP047156">
    <property type="protein sequence ID" value="QHC01922.1"/>
    <property type="molecule type" value="Genomic_DNA"/>
</dbReference>
<organism evidence="1 2">
    <name type="scientific">Epidermidibacterium keratini</name>
    <dbReference type="NCBI Taxonomy" id="1891644"/>
    <lineage>
        <taxon>Bacteria</taxon>
        <taxon>Bacillati</taxon>
        <taxon>Actinomycetota</taxon>
        <taxon>Actinomycetes</taxon>
        <taxon>Sporichthyales</taxon>
        <taxon>Sporichthyaceae</taxon>
        <taxon>Epidermidibacterium</taxon>
    </lineage>
</organism>
<dbReference type="AlphaFoldDB" id="A0A7L4YS85"/>
<sequence>MRLTDFWERMYAHFGAAYAESVAHDHVMSALGERTIYQAIADGIETKQIWRAVCQSFDVPKSLT</sequence>
<dbReference type="Proteomes" id="UP000463857">
    <property type="component" value="Chromosome"/>
</dbReference>
<evidence type="ECO:0000313" key="2">
    <source>
        <dbReference type="Proteomes" id="UP000463857"/>
    </source>
</evidence>
<dbReference type="RefSeq" id="WP_159547046.1">
    <property type="nucleotide sequence ID" value="NZ_CP047156.1"/>
</dbReference>
<accession>A0A7L4YS85</accession>
<dbReference type="InParanoid" id="A0A7L4YS85"/>
<dbReference type="InterPro" id="IPR021408">
    <property type="entry name" value="DUF3046"/>
</dbReference>
<reference evidence="1 2" key="1">
    <citation type="journal article" date="2018" name="Int. J. Syst. Evol. Microbiol.">
        <title>Epidermidibacterium keratini gen. nov., sp. nov., a member of the family Sporichthyaceae, isolated from keratin epidermis.</title>
        <authorList>
            <person name="Lee D.G."/>
            <person name="Trujillo M.E."/>
            <person name="Kang S."/>
            <person name="Nam J.J."/>
            <person name="Kim Y.J."/>
        </authorList>
    </citation>
    <scope>NUCLEOTIDE SEQUENCE [LARGE SCALE GENOMIC DNA]</scope>
    <source>
        <strain evidence="1 2">EPI-7</strain>
    </source>
</reference>
<gene>
    <name evidence="1" type="ORF">EK0264_17675</name>
</gene>
<dbReference type="KEGG" id="eke:EK0264_17675"/>
<name>A0A7L4YS85_9ACTN</name>
<keyword evidence="2" id="KW-1185">Reference proteome</keyword>
<protein>
    <submittedName>
        <fullName evidence="1">DUF3046 domain-containing protein</fullName>
    </submittedName>
</protein>
<dbReference type="Pfam" id="PF11248">
    <property type="entry name" value="DUF3046"/>
    <property type="match status" value="1"/>
</dbReference>
<dbReference type="OrthoDB" id="3215033at2"/>
<evidence type="ECO:0000313" key="1">
    <source>
        <dbReference type="EMBL" id="QHC01922.1"/>
    </source>
</evidence>